<feature type="chain" id="PRO_5046520518" evidence="1">
    <location>
        <begin position="27"/>
        <end position="262"/>
    </location>
</feature>
<evidence type="ECO:0000313" key="3">
    <source>
        <dbReference type="Proteomes" id="UP001612915"/>
    </source>
</evidence>
<accession>A0ABW8AQV6</accession>
<feature type="signal peptide" evidence="1">
    <location>
        <begin position="1"/>
        <end position="26"/>
    </location>
</feature>
<keyword evidence="1" id="KW-0732">Signal</keyword>
<keyword evidence="3" id="KW-1185">Reference proteome</keyword>
<sequence length="262" mass="26844">MGRRFIRTTAAAAALILTGGVGVAVAGPAAAADGPLLTGLSFPTATQDVTYKAGSVTLTATARNTDQITVSFEVVRDPSAPVGPVGTDTLMLPAMQRTAGTAADGTYSLTVPLTGGTRSTWRFSLVLTHVVDGDNAVSEVWPTSRLVGAGLPSQVSTSTAPGVVPPAPRGLSVRSEWFVGGELSAYQRWRATWSQSATGRPVAADWVTTSTGKCRPTTGDVWWSVTAFGVHQGGTGTCTITVRARNANGTSAAVTGSTFFIG</sequence>
<proteinExistence type="predicted"/>
<evidence type="ECO:0000313" key="2">
    <source>
        <dbReference type="EMBL" id="MFI7588744.1"/>
    </source>
</evidence>
<comment type="caution">
    <text evidence="2">The sequence shown here is derived from an EMBL/GenBank/DDBJ whole genome shotgun (WGS) entry which is preliminary data.</text>
</comment>
<organism evidence="2 3">
    <name type="scientific">Spongisporangium articulatum</name>
    <dbReference type="NCBI Taxonomy" id="3362603"/>
    <lineage>
        <taxon>Bacteria</taxon>
        <taxon>Bacillati</taxon>
        <taxon>Actinomycetota</taxon>
        <taxon>Actinomycetes</taxon>
        <taxon>Kineosporiales</taxon>
        <taxon>Kineosporiaceae</taxon>
        <taxon>Spongisporangium</taxon>
    </lineage>
</organism>
<dbReference type="EMBL" id="JBITLV010000005">
    <property type="protein sequence ID" value="MFI7588744.1"/>
    <property type="molecule type" value="Genomic_DNA"/>
</dbReference>
<dbReference type="Proteomes" id="UP001612915">
    <property type="component" value="Unassembled WGS sequence"/>
</dbReference>
<evidence type="ECO:0000256" key="1">
    <source>
        <dbReference type="SAM" id="SignalP"/>
    </source>
</evidence>
<name>A0ABW8AQV6_9ACTN</name>
<protein>
    <submittedName>
        <fullName evidence="2">Uncharacterized protein</fullName>
    </submittedName>
</protein>
<dbReference type="RefSeq" id="WP_398282736.1">
    <property type="nucleotide sequence ID" value="NZ_JBITLV010000005.1"/>
</dbReference>
<gene>
    <name evidence="2" type="ORF">ACIB24_16870</name>
</gene>
<reference evidence="2 3" key="1">
    <citation type="submission" date="2024-10" db="EMBL/GenBank/DDBJ databases">
        <title>The Natural Products Discovery Center: Release of the First 8490 Sequenced Strains for Exploring Actinobacteria Biosynthetic Diversity.</title>
        <authorList>
            <person name="Kalkreuter E."/>
            <person name="Kautsar S.A."/>
            <person name="Yang D."/>
            <person name="Bader C.D."/>
            <person name="Teijaro C.N."/>
            <person name="Fluegel L."/>
            <person name="Davis C.M."/>
            <person name="Simpson J.R."/>
            <person name="Lauterbach L."/>
            <person name="Steele A.D."/>
            <person name="Gui C."/>
            <person name="Meng S."/>
            <person name="Li G."/>
            <person name="Viehrig K."/>
            <person name="Ye F."/>
            <person name="Su P."/>
            <person name="Kiefer A.F."/>
            <person name="Nichols A."/>
            <person name="Cepeda A.J."/>
            <person name="Yan W."/>
            <person name="Fan B."/>
            <person name="Jiang Y."/>
            <person name="Adhikari A."/>
            <person name="Zheng C.-J."/>
            <person name="Schuster L."/>
            <person name="Cowan T.M."/>
            <person name="Smanski M.J."/>
            <person name="Chevrette M.G."/>
            <person name="De Carvalho L.P.S."/>
            <person name="Shen B."/>
        </authorList>
    </citation>
    <scope>NUCLEOTIDE SEQUENCE [LARGE SCALE GENOMIC DNA]</scope>
    <source>
        <strain evidence="2 3">NPDC049639</strain>
    </source>
</reference>